<protein>
    <submittedName>
        <fullName evidence="2">Uncharacterized protein</fullName>
    </submittedName>
</protein>
<comment type="caution">
    <text evidence="2">The sequence shown here is derived from an EMBL/GenBank/DDBJ whole genome shotgun (WGS) entry which is preliminary data.</text>
</comment>
<reference evidence="2 3" key="1">
    <citation type="submission" date="2023-05" db="EMBL/GenBank/DDBJ databases">
        <title>Lysobacter sp. strain LF1 Genome sequencing and assembly.</title>
        <authorList>
            <person name="Jung Y."/>
        </authorList>
    </citation>
    <scope>NUCLEOTIDE SEQUENCE [LARGE SCALE GENOMIC DNA]</scope>
    <source>
        <strain evidence="2 3">LF1</strain>
    </source>
</reference>
<gene>
    <name evidence="2" type="ORF">QLQ15_12365</name>
</gene>
<evidence type="ECO:0000313" key="3">
    <source>
        <dbReference type="Proteomes" id="UP001321580"/>
    </source>
</evidence>
<sequence length="138" mass="14991">MNRRLQNTFTALMASASALALCLSVAMPAQQKARTAEPVALHMGPLEFTFTPTDASASREKQVDNLVRSIETRYDRVDSVADAATLAAEIATAAVLARTLHEAGETSAIDTETKQARKAARHRRQTLVMPYFSFAPRG</sequence>
<name>A0ABT6XHR4_9GAMM</name>
<feature type="signal peptide" evidence="1">
    <location>
        <begin position="1"/>
        <end position="20"/>
    </location>
</feature>
<keyword evidence="1" id="KW-0732">Signal</keyword>
<organism evidence="2 3">
    <name type="scientific">Lysobacter stagni</name>
    <dbReference type="NCBI Taxonomy" id="3045172"/>
    <lineage>
        <taxon>Bacteria</taxon>
        <taxon>Pseudomonadati</taxon>
        <taxon>Pseudomonadota</taxon>
        <taxon>Gammaproteobacteria</taxon>
        <taxon>Lysobacterales</taxon>
        <taxon>Lysobacteraceae</taxon>
        <taxon>Lysobacter</taxon>
    </lineage>
</organism>
<feature type="chain" id="PRO_5045172334" evidence="1">
    <location>
        <begin position="21"/>
        <end position="138"/>
    </location>
</feature>
<keyword evidence="3" id="KW-1185">Reference proteome</keyword>
<proteinExistence type="predicted"/>
<dbReference type="RefSeq" id="WP_283213069.1">
    <property type="nucleotide sequence ID" value="NZ_JASGBI010000001.1"/>
</dbReference>
<evidence type="ECO:0000313" key="2">
    <source>
        <dbReference type="EMBL" id="MDI9239698.1"/>
    </source>
</evidence>
<evidence type="ECO:0000256" key="1">
    <source>
        <dbReference type="SAM" id="SignalP"/>
    </source>
</evidence>
<dbReference type="EMBL" id="JASGBI010000001">
    <property type="protein sequence ID" value="MDI9239698.1"/>
    <property type="molecule type" value="Genomic_DNA"/>
</dbReference>
<accession>A0ABT6XHR4</accession>
<dbReference type="Proteomes" id="UP001321580">
    <property type="component" value="Unassembled WGS sequence"/>
</dbReference>